<keyword evidence="3" id="KW-1185">Reference proteome</keyword>
<evidence type="ECO:0000256" key="1">
    <source>
        <dbReference type="SAM" id="MobiDB-lite"/>
    </source>
</evidence>
<accession>A0A0G3GYK5</accession>
<feature type="compositionally biased region" description="Basic and acidic residues" evidence="1">
    <location>
        <begin position="850"/>
        <end position="863"/>
    </location>
</feature>
<name>A0A0G3GYK5_9CORY</name>
<organism evidence="2 3">
    <name type="scientific">Corynebacterium mustelae</name>
    <dbReference type="NCBI Taxonomy" id="571915"/>
    <lineage>
        <taxon>Bacteria</taxon>
        <taxon>Bacillati</taxon>
        <taxon>Actinomycetota</taxon>
        <taxon>Actinomycetes</taxon>
        <taxon>Mycobacteriales</taxon>
        <taxon>Corynebacteriaceae</taxon>
        <taxon>Corynebacterium</taxon>
    </lineage>
</organism>
<proteinExistence type="predicted"/>
<dbReference type="KEGG" id="cmv:CMUST_09615"/>
<dbReference type="EMBL" id="CP011542">
    <property type="protein sequence ID" value="AKK06239.1"/>
    <property type="molecule type" value="Genomic_DNA"/>
</dbReference>
<evidence type="ECO:0000313" key="2">
    <source>
        <dbReference type="EMBL" id="AKK06239.1"/>
    </source>
</evidence>
<protein>
    <submittedName>
        <fullName evidence="2">Uncharacterized protein</fullName>
    </submittedName>
</protein>
<evidence type="ECO:0000313" key="3">
    <source>
        <dbReference type="Proteomes" id="UP000035199"/>
    </source>
</evidence>
<dbReference type="Proteomes" id="UP000035199">
    <property type="component" value="Chromosome"/>
</dbReference>
<reference evidence="3" key="2">
    <citation type="submission" date="2015-05" db="EMBL/GenBank/DDBJ databases">
        <title>Complete genome sequence of Corynebacterium mustelae DSM 45274, isolated from various tissues of a male ferret with lethal sepsis.</title>
        <authorList>
            <person name="Ruckert C."/>
            <person name="Albersmeier A."/>
            <person name="Winkler A."/>
            <person name="Tauch A."/>
        </authorList>
    </citation>
    <scope>NUCLEOTIDE SEQUENCE [LARGE SCALE GENOMIC DNA]</scope>
    <source>
        <strain evidence="3">DSM 45274</strain>
    </source>
</reference>
<reference evidence="2 3" key="1">
    <citation type="journal article" date="2015" name="Genome Announc.">
        <title>Complete Genome Sequence of the Type Strain Corynebacterium mustelae DSM 45274, Isolated from Various Tissues of a Male Ferret with Lethal Sepsis.</title>
        <authorList>
            <person name="Ruckert C."/>
            <person name="Eimer J."/>
            <person name="Winkler A."/>
            <person name="Tauch A."/>
        </authorList>
    </citation>
    <scope>NUCLEOTIDE SEQUENCE [LARGE SCALE GENOMIC DNA]</scope>
    <source>
        <strain evidence="2 3">DSM 45274</strain>
    </source>
</reference>
<dbReference type="PATRIC" id="fig|571915.4.peg.2039"/>
<dbReference type="OrthoDB" id="7065495at2"/>
<dbReference type="AlphaFoldDB" id="A0A0G3GYK5"/>
<dbReference type="RefSeq" id="WP_047262298.1">
    <property type="nucleotide sequence ID" value="NZ_CP011542.1"/>
</dbReference>
<gene>
    <name evidence="2" type="ORF">CMUST_09615</name>
</gene>
<sequence>MANRYLPQALDLYHQFGWKDAKQEDLPDLPIGDAAQQKLAVQGLKSGDWDSFEATGSHGRYVSLLGDADQSRLALFGLRCGITARRYVQINRFILNRVAHKVQAECIAQQGATFVQSFMAEVARGTVNDADTTLFVDEEHNFTSLLLVSGDWGFDVPLPEHVNYLRVWAMAASAVMNLGVVKLFEKPYTNPASSFDELKNRLTWEELEPRFLEHLEAAVNNQVPMSGPLGHVVAEALRRGMITRATAVKWVVDAVESTTRTGARRRMVEMCKKLEVTDEELLTHANSLAGAVSAGDGCYLHYFGVRLIGIVPDENLCDVALPGLYSTVLKTQRMVLKQLAERPTPALDVCEVLQPRLMELADAKDRQVARAANGVLTAWGLAPEQGSTNLPATADNTATAGLWQPTPALWELERFEVPKATVEQITHNVALIERDVYDVHALERLLAQVVELAIHDEGAAKRACRSISWRWGWLDSLFRWAKDEPAPQGVRKITDPWSAITEVRGNLIIKNVGSYPCVLSTPSFVDCSISREDFFARLDRFQETGQAVAAPDLALALYRLDLDSCNTDTLADSARKYSDLPILISADHRSKKSVGVVITEYLASPVVEPPLHTGQGWANGEKRTQWVSKQHPTPPAFLTLGIHKQQLTPHRLSEMAIIHPRWDDAAYTEMSWHRQADQQWLNVLATHAARRKNPLTPAIAVNLLGCVRPTARKTPSIVGESIRQAWDRGLLHPGVVDADRLDWVIGGTHFKGLAQPLLELAYDGLLSIIWPLFDALLYRASTIEKAVPGASDIAEAMAELAPHVAAALKENNAPEWAAAIPGARAFAAKKGGSKTVRAAKDIVAALPESPAHDDSPHQADEFKPAPAETVTTRKWKQATACSRLVDTHAKLHTVAARSVASSGYGKNLRSADLWLVSPVETPEGEKLYIRSLTDFSDFRFNDTIFVSTAENPKPSYLQEEPWQLFHSDGAWAVARRRQAPGGGQFPITDVVLTATLVFATHDDADDVAEFLLHELSRNEVSSGDISQVMRRLLPQEGFNPHRLFTLVSVNAEFLPYLWPIITESIAHAAQLMQAGSVAPSWLKKSLGSAMKYVKELSKATDEGLVDDSFWESVAVIATSQASPAITDLAEKILKHRQPHSG</sequence>
<feature type="region of interest" description="Disordered" evidence="1">
    <location>
        <begin position="848"/>
        <end position="870"/>
    </location>
</feature>